<evidence type="ECO:0000313" key="3">
    <source>
        <dbReference type="Proteomes" id="UP000600865"/>
    </source>
</evidence>
<feature type="domain" description="Cell wall hydrolase SleB" evidence="1">
    <location>
        <begin position="106"/>
        <end position="214"/>
    </location>
</feature>
<dbReference type="Proteomes" id="UP000600865">
    <property type="component" value="Unassembled WGS sequence"/>
</dbReference>
<name>A0A918KH93_9PROT</name>
<keyword evidence="3" id="KW-1185">Reference proteome</keyword>
<evidence type="ECO:0000313" key="2">
    <source>
        <dbReference type="EMBL" id="GGX63814.1"/>
    </source>
</evidence>
<gene>
    <name evidence="2" type="ORF">GCM10011309_12300</name>
</gene>
<sequence>MRNVQNISGWLGAIATIAVVSATIPAISGKTAAQRDNAVWAEAVADFQAFDTAAIEFDITKTPRLRDASDIRTLSPLRIEHRRWAETRAAEHKCLSEAVYYEARSETRSGQLAVADVVKNRVKSKHYPDTICGVVYEGAHRPFACQFSFACDGSMDRAPKGKAWERSQAIAQVSLTGFVPDLTKNSTHYHTVEIQPDWAETLEFKAKIGFHKFYRPSWRERNTSVSAIAIAPPT</sequence>
<organism evidence="2 3">
    <name type="scientific">Litorimonas cladophorae</name>
    <dbReference type="NCBI Taxonomy" id="1220491"/>
    <lineage>
        <taxon>Bacteria</taxon>
        <taxon>Pseudomonadati</taxon>
        <taxon>Pseudomonadota</taxon>
        <taxon>Alphaproteobacteria</taxon>
        <taxon>Maricaulales</taxon>
        <taxon>Robiginitomaculaceae</taxon>
    </lineage>
</organism>
<dbReference type="AlphaFoldDB" id="A0A918KH93"/>
<accession>A0A918KH93</accession>
<protein>
    <recommendedName>
        <fullName evidence="1">Cell wall hydrolase SleB domain-containing protein</fullName>
    </recommendedName>
</protein>
<dbReference type="InterPro" id="IPR042047">
    <property type="entry name" value="SleB_dom1"/>
</dbReference>
<dbReference type="InterPro" id="IPR011105">
    <property type="entry name" value="Cell_wall_hydrolase_SleB"/>
</dbReference>
<dbReference type="GO" id="GO:0016787">
    <property type="term" value="F:hydrolase activity"/>
    <property type="evidence" value="ECO:0007669"/>
    <property type="project" value="InterPro"/>
</dbReference>
<evidence type="ECO:0000259" key="1">
    <source>
        <dbReference type="Pfam" id="PF07486"/>
    </source>
</evidence>
<dbReference type="Gene3D" id="1.10.10.2520">
    <property type="entry name" value="Cell wall hydrolase SleB, domain 1"/>
    <property type="match status" value="1"/>
</dbReference>
<proteinExistence type="predicted"/>
<comment type="caution">
    <text evidence="2">The sequence shown here is derived from an EMBL/GenBank/DDBJ whole genome shotgun (WGS) entry which is preliminary data.</text>
</comment>
<dbReference type="RefSeq" id="WP_189582799.1">
    <property type="nucleotide sequence ID" value="NZ_BMYV01000001.1"/>
</dbReference>
<dbReference type="Pfam" id="PF07486">
    <property type="entry name" value="Hydrolase_2"/>
    <property type="match status" value="1"/>
</dbReference>
<dbReference type="EMBL" id="BMYV01000001">
    <property type="protein sequence ID" value="GGX63814.1"/>
    <property type="molecule type" value="Genomic_DNA"/>
</dbReference>
<reference evidence="2 3" key="1">
    <citation type="journal article" date="2014" name="Int. J. Syst. Evol. Microbiol.">
        <title>Complete genome sequence of Corynebacterium casei LMG S-19264T (=DSM 44701T), isolated from a smear-ripened cheese.</title>
        <authorList>
            <consortium name="US DOE Joint Genome Institute (JGI-PGF)"/>
            <person name="Walter F."/>
            <person name="Albersmeier A."/>
            <person name="Kalinowski J."/>
            <person name="Ruckert C."/>
        </authorList>
    </citation>
    <scope>NUCLEOTIDE SEQUENCE [LARGE SCALE GENOMIC DNA]</scope>
    <source>
        <strain evidence="2 3">KCTC 23968</strain>
    </source>
</reference>